<dbReference type="GO" id="GO:0102559">
    <property type="term" value="F:peptide chain release factor N(5)-glutamine methyltransferase activity"/>
    <property type="evidence" value="ECO:0007669"/>
    <property type="project" value="UniProtKB-EC"/>
</dbReference>
<evidence type="ECO:0000256" key="2">
    <source>
        <dbReference type="ARBA" id="ARBA00022603"/>
    </source>
</evidence>
<dbReference type="Pfam" id="PF17827">
    <property type="entry name" value="PrmC_N"/>
    <property type="match status" value="1"/>
</dbReference>
<dbReference type="PANTHER" id="PTHR18895">
    <property type="entry name" value="HEMK METHYLTRANSFERASE"/>
    <property type="match status" value="1"/>
</dbReference>
<dbReference type="Gene3D" id="1.10.8.10">
    <property type="entry name" value="DNA helicase RuvA subunit, C-terminal domain"/>
    <property type="match status" value="1"/>
</dbReference>
<organism evidence="8 10">
    <name type="scientific">Commensalibacter communis</name>
    <dbReference type="NCBI Taxonomy" id="2972786"/>
    <lineage>
        <taxon>Bacteria</taxon>
        <taxon>Pseudomonadati</taxon>
        <taxon>Pseudomonadota</taxon>
        <taxon>Alphaproteobacteria</taxon>
        <taxon>Acetobacterales</taxon>
        <taxon>Acetobacteraceae</taxon>
    </lineage>
</organism>
<keyword evidence="3" id="KW-0808">Transferase</keyword>
<dbReference type="Proteomes" id="UP001154259">
    <property type="component" value="Unassembled WGS sequence"/>
</dbReference>
<evidence type="ECO:0000313" key="11">
    <source>
        <dbReference type="Proteomes" id="UP001154259"/>
    </source>
</evidence>
<comment type="caution">
    <text evidence="8">The sequence shown here is derived from an EMBL/GenBank/DDBJ whole genome shotgun (WGS) entry which is preliminary data.</text>
</comment>
<accession>A0A9W4XIK9</accession>
<proteinExistence type="predicted"/>
<dbReference type="AlphaFoldDB" id="A0A9W4XIK9"/>
<evidence type="ECO:0000256" key="5">
    <source>
        <dbReference type="ARBA" id="ARBA00048391"/>
    </source>
</evidence>
<keyword evidence="4" id="KW-0949">S-adenosyl-L-methionine</keyword>
<keyword evidence="11" id="KW-1185">Reference proteome</keyword>
<dbReference type="InterPro" id="IPR029063">
    <property type="entry name" value="SAM-dependent_MTases_sf"/>
</dbReference>
<feature type="domain" description="Methyltransferase small" evidence="6">
    <location>
        <begin position="105"/>
        <end position="198"/>
    </location>
</feature>
<evidence type="ECO:0000259" key="6">
    <source>
        <dbReference type="Pfam" id="PF05175"/>
    </source>
</evidence>
<dbReference type="InterPro" id="IPR050320">
    <property type="entry name" value="N5-glutamine_MTase"/>
</dbReference>
<dbReference type="Gene3D" id="3.40.50.150">
    <property type="entry name" value="Vaccinia Virus protein VP39"/>
    <property type="match status" value="1"/>
</dbReference>
<dbReference type="SUPFAM" id="SSF53335">
    <property type="entry name" value="S-adenosyl-L-methionine-dependent methyltransferases"/>
    <property type="match status" value="1"/>
</dbReference>
<reference evidence="8" key="1">
    <citation type="submission" date="2022-10" db="EMBL/GenBank/DDBJ databases">
        <authorList>
            <person name="Botero Cardona J."/>
        </authorList>
    </citation>
    <scope>NUCLEOTIDE SEQUENCE</scope>
    <source>
        <strain evidence="8">LMG 31819</strain>
        <strain evidence="9">R-53529</strain>
    </source>
</reference>
<protein>
    <recommendedName>
        <fullName evidence="1">peptide chain release factor N(5)-glutamine methyltransferase</fullName>
        <ecNumber evidence="1">2.1.1.297</ecNumber>
    </recommendedName>
</protein>
<dbReference type="PROSITE" id="PS00092">
    <property type="entry name" value="N6_MTASE"/>
    <property type="match status" value="1"/>
</dbReference>
<comment type="catalytic activity">
    <reaction evidence="5">
        <text>L-glutaminyl-[peptide chain release factor] + S-adenosyl-L-methionine = N(5)-methyl-L-glutaminyl-[peptide chain release factor] + S-adenosyl-L-homocysteine + H(+)</text>
        <dbReference type="Rhea" id="RHEA:42896"/>
        <dbReference type="Rhea" id="RHEA-COMP:10271"/>
        <dbReference type="Rhea" id="RHEA-COMP:10272"/>
        <dbReference type="ChEBI" id="CHEBI:15378"/>
        <dbReference type="ChEBI" id="CHEBI:30011"/>
        <dbReference type="ChEBI" id="CHEBI:57856"/>
        <dbReference type="ChEBI" id="CHEBI:59789"/>
        <dbReference type="ChEBI" id="CHEBI:61891"/>
        <dbReference type="EC" id="2.1.1.297"/>
    </reaction>
</comment>
<dbReference type="InterPro" id="IPR040758">
    <property type="entry name" value="PrmC_N"/>
</dbReference>
<evidence type="ECO:0000313" key="9">
    <source>
        <dbReference type="EMBL" id="CAI3955964.1"/>
    </source>
</evidence>
<evidence type="ECO:0000256" key="4">
    <source>
        <dbReference type="ARBA" id="ARBA00022691"/>
    </source>
</evidence>
<gene>
    <name evidence="9" type="ORF">R53529_LOCUS1996</name>
    <name evidence="8" type="ORF">R53530_LOCUS2016</name>
</gene>
<dbReference type="NCBIfam" id="TIGR00536">
    <property type="entry name" value="hemK_fam"/>
    <property type="match status" value="1"/>
</dbReference>
<dbReference type="Pfam" id="PF05175">
    <property type="entry name" value="MTS"/>
    <property type="match status" value="1"/>
</dbReference>
<evidence type="ECO:0000313" key="8">
    <source>
        <dbReference type="EMBL" id="CAI3954183.1"/>
    </source>
</evidence>
<dbReference type="NCBIfam" id="TIGR03534">
    <property type="entry name" value="RF_mod_PrmC"/>
    <property type="match status" value="1"/>
</dbReference>
<feature type="domain" description="Release factor glutamine methyltransferase N-terminal" evidence="7">
    <location>
        <begin position="11"/>
        <end position="77"/>
    </location>
</feature>
<dbReference type="InterPro" id="IPR007848">
    <property type="entry name" value="Small_mtfrase_dom"/>
</dbReference>
<evidence type="ECO:0000256" key="3">
    <source>
        <dbReference type="ARBA" id="ARBA00022679"/>
    </source>
</evidence>
<dbReference type="InterPro" id="IPR004556">
    <property type="entry name" value="HemK-like"/>
</dbReference>
<dbReference type="InterPro" id="IPR002052">
    <property type="entry name" value="DNA_methylase_N6_adenine_CS"/>
</dbReference>
<sequence>MQNAQTSLGLLIQEGEQLLKAAEIEDPRREAQLLIAAALQKSMTEIFMMDKNTLIDPVLIRQYFSRRGKREPFAYIVNEQGFWSLDLAVSPATLIPRADSESLIEVLLELLPDRQNSYRFLDLGTGTGCLLLAALSEYPNAFGVGVEKIPQAALLAHKNAQYCKLQDRASFVIGNWADAVQGEFDVVLSNPPYIRKKELLELMPEVQQYEPMSALDGGVDGLDAYRYICNQAIDLLSNSGILVLELGIKQDIEVSNIALLKGLSVVKKQQDLNGCIRALVLSR</sequence>
<dbReference type="Proteomes" id="UP001154255">
    <property type="component" value="Unassembled WGS sequence"/>
</dbReference>
<dbReference type="InterPro" id="IPR019874">
    <property type="entry name" value="RF_methyltr_PrmC"/>
</dbReference>
<evidence type="ECO:0000256" key="1">
    <source>
        <dbReference type="ARBA" id="ARBA00012771"/>
    </source>
</evidence>
<dbReference type="GO" id="GO:0003676">
    <property type="term" value="F:nucleic acid binding"/>
    <property type="evidence" value="ECO:0007669"/>
    <property type="project" value="InterPro"/>
</dbReference>
<keyword evidence="2 8" id="KW-0489">Methyltransferase</keyword>
<dbReference type="RefSeq" id="WP_271790477.1">
    <property type="nucleotide sequence ID" value="NZ_CAMXCM010000007.1"/>
</dbReference>
<name>A0A9W4XIK9_9PROT</name>
<dbReference type="EC" id="2.1.1.297" evidence="1"/>
<dbReference type="PANTHER" id="PTHR18895:SF74">
    <property type="entry name" value="MTRF1L RELEASE FACTOR GLUTAMINE METHYLTRANSFERASE"/>
    <property type="match status" value="1"/>
</dbReference>
<dbReference type="GO" id="GO:0032259">
    <property type="term" value="P:methylation"/>
    <property type="evidence" value="ECO:0007669"/>
    <property type="project" value="UniProtKB-KW"/>
</dbReference>
<dbReference type="EMBL" id="CAMXCM010000007">
    <property type="protein sequence ID" value="CAI3954183.1"/>
    <property type="molecule type" value="Genomic_DNA"/>
</dbReference>
<dbReference type="CDD" id="cd02440">
    <property type="entry name" value="AdoMet_MTases"/>
    <property type="match status" value="1"/>
</dbReference>
<evidence type="ECO:0000259" key="7">
    <source>
        <dbReference type="Pfam" id="PF17827"/>
    </source>
</evidence>
<evidence type="ECO:0000313" key="10">
    <source>
        <dbReference type="Proteomes" id="UP001154255"/>
    </source>
</evidence>
<dbReference type="EMBL" id="CAMXCS010000007">
    <property type="protein sequence ID" value="CAI3955964.1"/>
    <property type="molecule type" value="Genomic_DNA"/>
</dbReference>